<proteinExistence type="predicted"/>
<evidence type="ECO:0000313" key="1">
    <source>
        <dbReference type="EMBL" id="OBR68918.1"/>
    </source>
</evidence>
<dbReference type="OrthoDB" id="2002812at2"/>
<dbReference type="Proteomes" id="UP000092024">
    <property type="component" value="Unassembled WGS sequence"/>
</dbReference>
<comment type="caution">
    <text evidence="1">The sequence shown here is derived from an EMBL/GenBank/DDBJ whole genome shotgun (WGS) entry which is preliminary data.</text>
</comment>
<dbReference type="RefSeq" id="WP_068678752.1">
    <property type="nucleotide sequence ID" value="NZ_LYPA01000023.1"/>
</dbReference>
<name>A0A1A5YTM7_9BACL</name>
<evidence type="ECO:0000313" key="2">
    <source>
        <dbReference type="Proteomes" id="UP000092024"/>
    </source>
</evidence>
<dbReference type="STRING" id="1844972.A7K91_14900"/>
<keyword evidence="2" id="KW-1185">Reference proteome</keyword>
<dbReference type="EMBL" id="LYPA01000023">
    <property type="protein sequence ID" value="OBR68918.1"/>
    <property type="molecule type" value="Genomic_DNA"/>
</dbReference>
<protein>
    <submittedName>
        <fullName evidence="1">Uncharacterized protein</fullName>
    </submittedName>
</protein>
<reference evidence="1 2" key="1">
    <citation type="submission" date="2016-05" db="EMBL/GenBank/DDBJ databases">
        <title>Paenibacillus oryzae. sp. nov., isolated from the rice root.</title>
        <authorList>
            <person name="Zhang J."/>
            <person name="Zhang X."/>
        </authorList>
    </citation>
    <scope>NUCLEOTIDE SEQUENCE [LARGE SCALE GENOMIC DNA]</scope>
    <source>
        <strain evidence="1 2">1DrF-4</strain>
    </source>
</reference>
<organism evidence="1 2">
    <name type="scientific">Paenibacillus oryzae</name>
    <dbReference type="NCBI Taxonomy" id="1844972"/>
    <lineage>
        <taxon>Bacteria</taxon>
        <taxon>Bacillati</taxon>
        <taxon>Bacillota</taxon>
        <taxon>Bacilli</taxon>
        <taxon>Bacillales</taxon>
        <taxon>Paenibacillaceae</taxon>
        <taxon>Paenibacillus</taxon>
    </lineage>
</organism>
<accession>A0A1A5YTM7</accession>
<dbReference type="AlphaFoldDB" id="A0A1A5YTM7"/>
<gene>
    <name evidence="1" type="ORF">A7K91_14900</name>
</gene>
<sequence length="125" mass="14656">MKEWDYSKPWFHGSPLQLNELLVGSTITQDRELARIFSHKPSIVSIDENGSRFHNGKLGGYLYIIDEEITSDDVYPHPATTMKPGEEWLINRELKVRRIDVTKPKVEEQFSEEEELELLEKLKNR</sequence>